<dbReference type="InterPro" id="IPR003661">
    <property type="entry name" value="HisK_dim/P_dom"/>
</dbReference>
<dbReference type="AlphaFoldDB" id="A0ABD5SNL2"/>
<evidence type="ECO:0000256" key="3">
    <source>
        <dbReference type="ARBA" id="ARBA00022553"/>
    </source>
</evidence>
<dbReference type="InterPro" id="IPR005467">
    <property type="entry name" value="His_kinase_dom"/>
</dbReference>
<dbReference type="SMART" id="SM00388">
    <property type="entry name" value="HisKA"/>
    <property type="match status" value="1"/>
</dbReference>
<comment type="catalytic activity">
    <reaction evidence="1">
        <text>ATP + protein L-histidine = ADP + protein N-phospho-L-histidine.</text>
        <dbReference type="EC" id="2.7.13.3"/>
    </reaction>
</comment>
<comment type="caution">
    <text evidence="7">The sequence shown here is derived from an EMBL/GenBank/DDBJ whole genome shotgun (WGS) entry which is preliminary data.</text>
</comment>
<dbReference type="SMART" id="SM00387">
    <property type="entry name" value="HATPase_c"/>
    <property type="match status" value="1"/>
</dbReference>
<dbReference type="EMBL" id="JBHSWV010000296">
    <property type="protein sequence ID" value="MFC6766771.1"/>
    <property type="molecule type" value="Genomic_DNA"/>
</dbReference>
<dbReference type="PRINTS" id="PR00344">
    <property type="entry name" value="BCTRLSENSOR"/>
</dbReference>
<dbReference type="Proteomes" id="UP001596383">
    <property type="component" value="Unassembled WGS sequence"/>
</dbReference>
<dbReference type="Gene3D" id="3.30.565.10">
    <property type="entry name" value="Histidine kinase-like ATPase, C-terminal domain"/>
    <property type="match status" value="1"/>
</dbReference>
<dbReference type="InterPro" id="IPR004358">
    <property type="entry name" value="Sig_transdc_His_kin-like_C"/>
</dbReference>
<dbReference type="SUPFAM" id="SSF47384">
    <property type="entry name" value="Homodimeric domain of signal transducing histidine kinase"/>
    <property type="match status" value="1"/>
</dbReference>
<accession>A0ABD5SNL2</accession>
<keyword evidence="4" id="KW-0808">Transferase</keyword>
<evidence type="ECO:0000313" key="7">
    <source>
        <dbReference type="EMBL" id="MFC6766771.1"/>
    </source>
</evidence>
<dbReference type="Gene3D" id="3.30.450.40">
    <property type="match status" value="2"/>
</dbReference>
<name>A0ABD5SNL2_9EURY</name>
<dbReference type="Pfam" id="PF13185">
    <property type="entry name" value="GAF_2"/>
    <property type="match status" value="1"/>
</dbReference>
<dbReference type="InterPro" id="IPR003018">
    <property type="entry name" value="GAF"/>
</dbReference>
<dbReference type="EC" id="2.7.13.3" evidence="2"/>
<evidence type="ECO:0000256" key="1">
    <source>
        <dbReference type="ARBA" id="ARBA00000085"/>
    </source>
</evidence>
<evidence type="ECO:0000256" key="5">
    <source>
        <dbReference type="ARBA" id="ARBA00022777"/>
    </source>
</evidence>
<dbReference type="Gene3D" id="1.10.287.130">
    <property type="match status" value="1"/>
</dbReference>
<gene>
    <name evidence="7" type="ORF">ACFQE6_17795</name>
</gene>
<dbReference type="InterPro" id="IPR029016">
    <property type="entry name" value="GAF-like_dom_sf"/>
</dbReference>
<keyword evidence="8" id="KW-1185">Reference proteome</keyword>
<dbReference type="InterPro" id="IPR052162">
    <property type="entry name" value="Sensor_kinase/Photoreceptor"/>
</dbReference>
<dbReference type="InterPro" id="IPR025847">
    <property type="entry name" value="MEDS_domain"/>
</dbReference>
<dbReference type="Pfam" id="PF00512">
    <property type="entry name" value="HisKA"/>
    <property type="match status" value="1"/>
</dbReference>
<proteinExistence type="predicted"/>
<dbReference type="GO" id="GO:0004673">
    <property type="term" value="F:protein histidine kinase activity"/>
    <property type="evidence" value="ECO:0007669"/>
    <property type="project" value="UniProtKB-EC"/>
</dbReference>
<dbReference type="RefSeq" id="WP_273739715.1">
    <property type="nucleotide sequence ID" value="NZ_JAQIVI010000296.1"/>
</dbReference>
<dbReference type="InterPro" id="IPR036097">
    <property type="entry name" value="HisK_dim/P_sf"/>
</dbReference>
<dbReference type="FunFam" id="3.30.565.10:FF:000006">
    <property type="entry name" value="Sensor histidine kinase WalK"/>
    <property type="match status" value="1"/>
</dbReference>
<dbReference type="PROSITE" id="PS50109">
    <property type="entry name" value="HIS_KIN"/>
    <property type="match status" value="1"/>
</dbReference>
<dbReference type="Pfam" id="PF14417">
    <property type="entry name" value="MEDS"/>
    <property type="match status" value="1"/>
</dbReference>
<dbReference type="PANTHER" id="PTHR43304:SF1">
    <property type="entry name" value="PAC DOMAIN-CONTAINING PROTEIN"/>
    <property type="match status" value="1"/>
</dbReference>
<dbReference type="SMART" id="SM00065">
    <property type="entry name" value="GAF"/>
    <property type="match status" value="3"/>
</dbReference>
<keyword evidence="5" id="KW-0418">Kinase</keyword>
<dbReference type="InterPro" id="IPR036890">
    <property type="entry name" value="HATPase_C_sf"/>
</dbReference>
<dbReference type="PANTHER" id="PTHR43304">
    <property type="entry name" value="PHYTOCHROME-LIKE PROTEIN CPH1"/>
    <property type="match status" value="1"/>
</dbReference>
<dbReference type="SUPFAM" id="SSF55874">
    <property type="entry name" value="ATPase domain of HSP90 chaperone/DNA topoisomerase II/histidine kinase"/>
    <property type="match status" value="1"/>
</dbReference>
<dbReference type="Pfam" id="PF02518">
    <property type="entry name" value="HATPase_c"/>
    <property type="match status" value="1"/>
</dbReference>
<keyword evidence="3" id="KW-0597">Phosphoprotein</keyword>
<evidence type="ECO:0000256" key="4">
    <source>
        <dbReference type="ARBA" id="ARBA00022679"/>
    </source>
</evidence>
<dbReference type="CDD" id="cd00082">
    <property type="entry name" value="HisKA"/>
    <property type="match status" value="1"/>
</dbReference>
<dbReference type="SUPFAM" id="SSF55781">
    <property type="entry name" value="GAF domain-like"/>
    <property type="match status" value="3"/>
</dbReference>
<protein>
    <recommendedName>
        <fullName evidence="2">histidine kinase</fullName>
        <ecNumber evidence="2">2.7.13.3</ecNumber>
    </recommendedName>
</protein>
<feature type="domain" description="Histidine kinase" evidence="6">
    <location>
        <begin position="753"/>
        <end position="965"/>
    </location>
</feature>
<evidence type="ECO:0000313" key="8">
    <source>
        <dbReference type="Proteomes" id="UP001596383"/>
    </source>
</evidence>
<organism evidence="7 8">
    <name type="scientific">Natrinema soli</name>
    <dbReference type="NCBI Taxonomy" id="1930624"/>
    <lineage>
        <taxon>Archaea</taxon>
        <taxon>Methanobacteriati</taxon>
        <taxon>Methanobacteriota</taxon>
        <taxon>Stenosarchaea group</taxon>
        <taxon>Halobacteria</taxon>
        <taxon>Halobacteriales</taxon>
        <taxon>Natrialbaceae</taxon>
        <taxon>Natrinema</taxon>
    </lineage>
</organism>
<reference evidence="7 8" key="1">
    <citation type="journal article" date="2019" name="Int. J. Syst. Evol. Microbiol.">
        <title>The Global Catalogue of Microorganisms (GCM) 10K type strain sequencing project: providing services to taxonomists for standard genome sequencing and annotation.</title>
        <authorList>
            <consortium name="The Broad Institute Genomics Platform"/>
            <consortium name="The Broad Institute Genome Sequencing Center for Infectious Disease"/>
            <person name="Wu L."/>
            <person name="Ma J."/>
        </authorList>
    </citation>
    <scope>NUCLEOTIDE SEQUENCE [LARGE SCALE GENOMIC DNA]</scope>
    <source>
        <strain evidence="7 8">LMG 29247</strain>
    </source>
</reference>
<evidence type="ECO:0000259" key="6">
    <source>
        <dbReference type="PROSITE" id="PS50109"/>
    </source>
</evidence>
<dbReference type="InterPro" id="IPR003594">
    <property type="entry name" value="HATPase_dom"/>
</dbReference>
<evidence type="ECO:0000256" key="2">
    <source>
        <dbReference type="ARBA" id="ARBA00012438"/>
    </source>
</evidence>
<sequence>MSKNLSSNEVDREPVTLATGLEAFQSSPEFSGPVEDLDGHDCNDHFAHIYESREEKFEAAVPFVRHGLERGEQIAYVVDQSTESDVRTALRTAGIDIDAALDSGALTFYTVDETYLRDGSFDSHEMIQFYADATAEATEDFEALRLVAEMSWIKDDETTVEQLMEYESQINDLFDREDVLAICQYDRELFAPEVIQNVIKTHPHLIYDGAACHNFYYTPPEELFGDDAPVRENERMLQTLHERTTAKTELQQRERFLEDLYDATADSDRSFEAKIRRLLKLGTERFNLDIGYFTQTTGDEMFEIVEAVGDHEQIAAGVTDSLGDTYCEKLLAAPGRIAVTDAAEAGWTTDPAYKRFGLDAYFATTVHVGGEEYGTLCFASETPREEPYTDADRTYLDLMGQWVEYELEQQRREAYLRESYRITSDPTLDFDEKLQALFELGCEQFGLELGVMAEVDSGEDRLEIEYVSTDHEHLKPGLELSLSETYCSGAVDSSGVVSVANPVEAGYDDLRIHREFGIEAYLGTSIEVEGDANRTFFFVSEEPRDHGFSDDEHTFQRLLGQWVRYELEHQQREAFLRESYQITADPNLDFDAKLEQLLDLGREWMGLDAAGLTHLPSWEDKFLSEYTVGYGDDAADESDEFWTDPGEGCYCRQAIESDEPVGMADVRGTEWEDDQIHQEHGLTCYLGTKVMNGSTPYGTLWIGSTDPRDREFTETERTFLELIGQWVSYEIERSQREQALKESNKRLEQFAYAASHDLQEPLRMVSSYLQLIERRYSDALDEDGEEYLEFAVNGADRMREMISGLLAYSRVETRGDPFEPVELGTVLNDVLEDLHLQIEGTDAKIAVEDLPCVEGDSNQLRQLFQNLLENAITYSGDSAPHIHIDAKRRKQKWVISVHDNGIGIDPENQDRIFDIFDRLHSRDEYDGTGLGLALCQRIVERHNGEMWVESEPDEGSTFSFTLPAT</sequence>